<dbReference type="PRINTS" id="PR01438">
    <property type="entry name" value="UNVRSLSTRESS"/>
</dbReference>
<keyword evidence="4" id="KW-1185">Reference proteome</keyword>
<sequence>MYSKLLVAFDGSNLANKALRHAVELAGRYDAKLVVIHVYEVPILNSGDMLIAAPEEWSRQYADHSVKVLDSAKSQVPSERGAEFKLLQGNPAQTILETAADWGADLIVMGSRGLGGIREFVLGSVSHNVVQHSKVPVLVVK</sequence>
<dbReference type="AlphaFoldDB" id="A0A7X0VTT1"/>
<dbReference type="SUPFAM" id="SSF52402">
    <property type="entry name" value="Adenine nucleotide alpha hydrolases-like"/>
    <property type="match status" value="1"/>
</dbReference>
<dbReference type="Gene3D" id="3.40.50.620">
    <property type="entry name" value="HUPs"/>
    <property type="match status" value="1"/>
</dbReference>
<dbReference type="PANTHER" id="PTHR46268">
    <property type="entry name" value="STRESS RESPONSE PROTEIN NHAX"/>
    <property type="match status" value="1"/>
</dbReference>
<dbReference type="Pfam" id="PF00582">
    <property type="entry name" value="Usp"/>
    <property type="match status" value="1"/>
</dbReference>
<dbReference type="EMBL" id="JACJVO010000007">
    <property type="protein sequence ID" value="MBB6730296.1"/>
    <property type="molecule type" value="Genomic_DNA"/>
</dbReference>
<feature type="domain" description="UspA" evidence="2">
    <location>
        <begin position="1"/>
        <end position="141"/>
    </location>
</feature>
<gene>
    <name evidence="3" type="ORF">H7C18_05235</name>
</gene>
<dbReference type="RefSeq" id="WP_185127969.1">
    <property type="nucleotide sequence ID" value="NZ_JACJVO010000007.1"/>
</dbReference>
<comment type="similarity">
    <text evidence="1">Belongs to the universal stress protein A family.</text>
</comment>
<dbReference type="InterPro" id="IPR006016">
    <property type="entry name" value="UspA"/>
</dbReference>
<evidence type="ECO:0000313" key="4">
    <source>
        <dbReference type="Proteomes" id="UP000564644"/>
    </source>
</evidence>
<dbReference type="InterPro" id="IPR006015">
    <property type="entry name" value="Universal_stress_UspA"/>
</dbReference>
<dbReference type="Proteomes" id="UP000564644">
    <property type="component" value="Unassembled WGS sequence"/>
</dbReference>
<dbReference type="InterPro" id="IPR014729">
    <property type="entry name" value="Rossmann-like_a/b/a_fold"/>
</dbReference>
<comment type="caution">
    <text evidence="3">The sequence shown here is derived from an EMBL/GenBank/DDBJ whole genome shotgun (WGS) entry which is preliminary data.</text>
</comment>
<organism evidence="3 4">
    <name type="scientific">Cohnella zeiphila</name>
    <dbReference type="NCBI Taxonomy" id="2761120"/>
    <lineage>
        <taxon>Bacteria</taxon>
        <taxon>Bacillati</taxon>
        <taxon>Bacillota</taxon>
        <taxon>Bacilli</taxon>
        <taxon>Bacillales</taxon>
        <taxon>Paenibacillaceae</taxon>
        <taxon>Cohnella</taxon>
    </lineage>
</organism>
<evidence type="ECO:0000313" key="3">
    <source>
        <dbReference type="EMBL" id="MBB6730296.1"/>
    </source>
</evidence>
<protein>
    <submittedName>
        <fullName evidence="3">Universal stress protein</fullName>
    </submittedName>
</protein>
<evidence type="ECO:0000256" key="1">
    <source>
        <dbReference type="ARBA" id="ARBA00008791"/>
    </source>
</evidence>
<dbReference type="PANTHER" id="PTHR46268:SF6">
    <property type="entry name" value="UNIVERSAL STRESS PROTEIN UP12"/>
    <property type="match status" value="1"/>
</dbReference>
<dbReference type="CDD" id="cd00293">
    <property type="entry name" value="USP-like"/>
    <property type="match status" value="1"/>
</dbReference>
<reference evidence="3 4" key="1">
    <citation type="submission" date="2020-08" db="EMBL/GenBank/DDBJ databases">
        <title>Cohnella phylogeny.</title>
        <authorList>
            <person name="Dunlap C."/>
        </authorList>
    </citation>
    <scope>NUCLEOTIDE SEQUENCE [LARGE SCALE GENOMIC DNA]</scope>
    <source>
        <strain evidence="3 4">CBP 2801</strain>
    </source>
</reference>
<proteinExistence type="inferred from homology"/>
<name>A0A7X0VTT1_9BACL</name>
<accession>A0A7X0VTT1</accession>
<evidence type="ECO:0000259" key="2">
    <source>
        <dbReference type="Pfam" id="PF00582"/>
    </source>
</evidence>